<dbReference type="Gene3D" id="2.10.25.10">
    <property type="entry name" value="Laminin"/>
    <property type="match status" value="2"/>
</dbReference>
<evidence type="ECO:0000256" key="8">
    <source>
        <dbReference type="SAM" id="Phobius"/>
    </source>
</evidence>
<keyword evidence="1 6" id="KW-0245">EGF-like domain</keyword>
<evidence type="ECO:0000313" key="11">
    <source>
        <dbReference type="Proteomes" id="UP001208570"/>
    </source>
</evidence>
<dbReference type="EMBL" id="JAODUP010001059">
    <property type="protein sequence ID" value="KAK2141670.1"/>
    <property type="molecule type" value="Genomic_DNA"/>
</dbReference>
<feature type="disulfide bond" evidence="6">
    <location>
        <begin position="143"/>
        <end position="152"/>
    </location>
</feature>
<organism evidence="10 11">
    <name type="scientific">Paralvinella palmiformis</name>
    <dbReference type="NCBI Taxonomy" id="53620"/>
    <lineage>
        <taxon>Eukaryota</taxon>
        <taxon>Metazoa</taxon>
        <taxon>Spiralia</taxon>
        <taxon>Lophotrochozoa</taxon>
        <taxon>Annelida</taxon>
        <taxon>Polychaeta</taxon>
        <taxon>Sedentaria</taxon>
        <taxon>Canalipalpata</taxon>
        <taxon>Terebellida</taxon>
        <taxon>Terebelliformia</taxon>
        <taxon>Alvinellidae</taxon>
        <taxon>Paralvinella</taxon>
    </lineage>
</organism>
<keyword evidence="8" id="KW-1133">Transmembrane helix</keyword>
<keyword evidence="3" id="KW-0677">Repeat</keyword>
<keyword evidence="8" id="KW-0812">Transmembrane</keyword>
<accession>A0AAD9MQG5</accession>
<dbReference type="SUPFAM" id="SSF57196">
    <property type="entry name" value="EGF/Laminin"/>
    <property type="match status" value="2"/>
</dbReference>
<comment type="caution">
    <text evidence="6">Lacks conserved residue(s) required for the propagation of feature annotation.</text>
</comment>
<feature type="repeat" description="LDL-receptor class B" evidence="7">
    <location>
        <begin position="28"/>
        <end position="70"/>
    </location>
</feature>
<dbReference type="InterPro" id="IPR013032">
    <property type="entry name" value="EGF-like_CS"/>
</dbReference>
<evidence type="ECO:0000256" key="3">
    <source>
        <dbReference type="ARBA" id="ARBA00022737"/>
    </source>
</evidence>
<evidence type="ECO:0000256" key="4">
    <source>
        <dbReference type="ARBA" id="ARBA00023157"/>
    </source>
</evidence>
<dbReference type="InterPro" id="IPR001881">
    <property type="entry name" value="EGF-like_Ca-bd_dom"/>
</dbReference>
<dbReference type="PROSITE" id="PS50026">
    <property type="entry name" value="EGF_3"/>
    <property type="match status" value="2"/>
</dbReference>
<keyword evidence="11" id="KW-1185">Reference proteome</keyword>
<dbReference type="InterPro" id="IPR000742">
    <property type="entry name" value="EGF"/>
</dbReference>
<gene>
    <name evidence="10" type="ORF">LSH36_1059g02002</name>
</gene>
<dbReference type="FunFam" id="2.10.25.10:FF:000143">
    <property type="entry name" value="Protein crumbs 1"/>
    <property type="match status" value="1"/>
</dbReference>
<sequence length="273" mass="29887">MTLSGENKTCINVTTNKPAGIALDVENRVIYWTEFSTNGAIKRSSYTGDEKVTVVSNLDRPYGISIDFENNLMYWTQRDIHQCISMPCQNNGTCMDLVNGYNCTCLNGFTGDNCQTAISYCSGIICQNNGVCAADVDGYHCLCMSGFVGDHCETGLGFVIFIIGGIIVMAFGICMSRGASIQRKINKKKDTGSTPAKLFSLEIPEVFLSCAVTRALAEKIAEKQNINIDSKDDFIDLSQTFIDYNENICTEQTFDDSSLDSNGGREKSVETAL</sequence>
<dbReference type="PROSITE" id="PS01186">
    <property type="entry name" value="EGF_2"/>
    <property type="match status" value="2"/>
</dbReference>
<evidence type="ECO:0000256" key="5">
    <source>
        <dbReference type="ARBA" id="ARBA00023180"/>
    </source>
</evidence>
<keyword evidence="4 6" id="KW-1015">Disulfide bond</keyword>
<dbReference type="PRINTS" id="PR00010">
    <property type="entry name" value="EGFBLOOD"/>
</dbReference>
<keyword evidence="5" id="KW-0325">Glycoprotein</keyword>
<reference evidence="10" key="1">
    <citation type="journal article" date="2023" name="Mol. Biol. Evol.">
        <title>Third-Generation Sequencing Reveals the Adaptive Role of the Epigenome in Three Deep-Sea Polychaetes.</title>
        <authorList>
            <person name="Perez M."/>
            <person name="Aroh O."/>
            <person name="Sun Y."/>
            <person name="Lan Y."/>
            <person name="Juniper S.K."/>
            <person name="Young C.R."/>
            <person name="Angers B."/>
            <person name="Qian P.Y."/>
        </authorList>
    </citation>
    <scope>NUCLEOTIDE SEQUENCE</scope>
    <source>
        <strain evidence="10">P08H-3</strain>
    </source>
</reference>
<dbReference type="Pfam" id="PF12661">
    <property type="entry name" value="hEGF"/>
    <property type="match status" value="1"/>
</dbReference>
<keyword evidence="2" id="KW-0732">Signal</keyword>
<dbReference type="SMART" id="SM00179">
    <property type="entry name" value="EGF_CA"/>
    <property type="match status" value="2"/>
</dbReference>
<dbReference type="PROSITE" id="PS00022">
    <property type="entry name" value="EGF_1"/>
    <property type="match status" value="2"/>
</dbReference>
<evidence type="ECO:0000256" key="7">
    <source>
        <dbReference type="PROSITE-ProRule" id="PRU00461"/>
    </source>
</evidence>
<dbReference type="AlphaFoldDB" id="A0AAD9MQG5"/>
<dbReference type="SUPFAM" id="SSF63825">
    <property type="entry name" value="YWTD domain"/>
    <property type="match status" value="1"/>
</dbReference>
<dbReference type="SMART" id="SM00181">
    <property type="entry name" value="EGF"/>
    <property type="match status" value="2"/>
</dbReference>
<dbReference type="CDD" id="cd00054">
    <property type="entry name" value="EGF_CA"/>
    <property type="match status" value="2"/>
</dbReference>
<feature type="domain" description="EGF-like" evidence="9">
    <location>
        <begin position="117"/>
        <end position="153"/>
    </location>
</feature>
<dbReference type="PROSITE" id="PS51120">
    <property type="entry name" value="LDLRB"/>
    <property type="match status" value="1"/>
</dbReference>
<evidence type="ECO:0000313" key="10">
    <source>
        <dbReference type="EMBL" id="KAK2141670.1"/>
    </source>
</evidence>
<dbReference type="SMART" id="SM00135">
    <property type="entry name" value="LY"/>
    <property type="match status" value="2"/>
</dbReference>
<keyword evidence="8" id="KW-0472">Membrane</keyword>
<name>A0AAD9MQG5_9ANNE</name>
<dbReference type="PANTHER" id="PTHR12916:SF4">
    <property type="entry name" value="UNINFLATABLE, ISOFORM C"/>
    <property type="match status" value="1"/>
</dbReference>
<dbReference type="Proteomes" id="UP001208570">
    <property type="component" value="Unassembled WGS sequence"/>
</dbReference>
<feature type="disulfide bond" evidence="6">
    <location>
        <begin position="105"/>
        <end position="114"/>
    </location>
</feature>
<dbReference type="InterPro" id="IPR000152">
    <property type="entry name" value="EGF-type_Asp/Asn_hydroxyl_site"/>
</dbReference>
<dbReference type="Gene3D" id="2.120.10.30">
    <property type="entry name" value="TolB, C-terminal domain"/>
    <property type="match status" value="1"/>
</dbReference>
<evidence type="ECO:0000259" key="9">
    <source>
        <dbReference type="PROSITE" id="PS50026"/>
    </source>
</evidence>
<dbReference type="InterPro" id="IPR011042">
    <property type="entry name" value="6-blade_b-propeller_TolB-like"/>
</dbReference>
<dbReference type="InterPro" id="IPR000033">
    <property type="entry name" value="LDLR_classB_rpt"/>
</dbReference>
<evidence type="ECO:0000256" key="2">
    <source>
        <dbReference type="ARBA" id="ARBA00022729"/>
    </source>
</evidence>
<dbReference type="GO" id="GO:0005509">
    <property type="term" value="F:calcium ion binding"/>
    <property type="evidence" value="ECO:0007669"/>
    <property type="project" value="InterPro"/>
</dbReference>
<protein>
    <recommendedName>
        <fullName evidence="9">EGF-like domain-containing protein</fullName>
    </recommendedName>
</protein>
<dbReference type="Pfam" id="PF00008">
    <property type="entry name" value="EGF"/>
    <property type="match status" value="1"/>
</dbReference>
<dbReference type="PROSITE" id="PS00010">
    <property type="entry name" value="ASX_HYDROXYL"/>
    <property type="match status" value="1"/>
</dbReference>
<feature type="transmembrane region" description="Helical" evidence="8">
    <location>
        <begin position="155"/>
        <end position="179"/>
    </location>
</feature>
<evidence type="ECO:0000256" key="1">
    <source>
        <dbReference type="ARBA" id="ARBA00022536"/>
    </source>
</evidence>
<feature type="domain" description="EGF-like" evidence="9">
    <location>
        <begin position="79"/>
        <end position="115"/>
    </location>
</feature>
<evidence type="ECO:0000256" key="6">
    <source>
        <dbReference type="PROSITE-ProRule" id="PRU00076"/>
    </source>
</evidence>
<proteinExistence type="predicted"/>
<dbReference type="PANTHER" id="PTHR12916">
    <property type="entry name" value="CYTOCHROME C OXIDASE POLYPEPTIDE VIC-2"/>
    <property type="match status" value="1"/>
</dbReference>
<comment type="caution">
    <text evidence="10">The sequence shown here is derived from an EMBL/GenBank/DDBJ whole genome shotgun (WGS) entry which is preliminary data.</text>
</comment>